<dbReference type="OrthoDB" id="241678at2157"/>
<evidence type="ECO:0000256" key="2">
    <source>
        <dbReference type="ARBA" id="ARBA00011061"/>
    </source>
</evidence>
<keyword evidence="9" id="KW-1185">Reference proteome</keyword>
<dbReference type="Pfam" id="PF03706">
    <property type="entry name" value="LPG_synthase_TM"/>
    <property type="match status" value="1"/>
</dbReference>
<dbReference type="PANTHER" id="PTHR39087">
    <property type="entry name" value="UPF0104 MEMBRANE PROTEIN MJ1595"/>
    <property type="match status" value="1"/>
</dbReference>
<name>A0A8J8C399_9EURY</name>
<dbReference type="GO" id="GO:0005886">
    <property type="term" value="C:plasma membrane"/>
    <property type="evidence" value="ECO:0007669"/>
    <property type="project" value="UniProtKB-SubCell"/>
</dbReference>
<evidence type="ECO:0000256" key="7">
    <source>
        <dbReference type="SAM" id="Phobius"/>
    </source>
</evidence>
<comment type="similarity">
    <text evidence="2">Belongs to the UPF0104 family.</text>
</comment>
<comment type="caution">
    <text evidence="8">The sequence shown here is derived from an EMBL/GenBank/DDBJ whole genome shotgun (WGS) entry which is preliminary data.</text>
</comment>
<evidence type="ECO:0000256" key="6">
    <source>
        <dbReference type="ARBA" id="ARBA00023136"/>
    </source>
</evidence>
<keyword evidence="6 7" id="KW-0472">Membrane</keyword>
<accession>A0A8J8C399</accession>
<dbReference type="NCBIfam" id="TIGR00374">
    <property type="entry name" value="flippase-like domain"/>
    <property type="match status" value="1"/>
</dbReference>
<keyword evidence="4 7" id="KW-0812">Transmembrane</keyword>
<dbReference type="PANTHER" id="PTHR39087:SF2">
    <property type="entry name" value="UPF0104 MEMBRANE PROTEIN MJ1595"/>
    <property type="match status" value="1"/>
</dbReference>
<feature type="transmembrane region" description="Helical" evidence="7">
    <location>
        <begin position="161"/>
        <end position="183"/>
    </location>
</feature>
<dbReference type="InterPro" id="IPR022791">
    <property type="entry name" value="L-PG_synthase/AglD"/>
</dbReference>
<evidence type="ECO:0000256" key="3">
    <source>
        <dbReference type="ARBA" id="ARBA00022475"/>
    </source>
</evidence>
<comment type="subcellular location">
    <subcellularLocation>
        <location evidence="1">Cell membrane</location>
        <topology evidence="1">Multi-pass membrane protein</topology>
    </subcellularLocation>
</comment>
<dbReference type="RefSeq" id="WP_162316031.1">
    <property type="nucleotide sequence ID" value="NZ_JAHQXF010000001.1"/>
</dbReference>
<evidence type="ECO:0000313" key="8">
    <source>
        <dbReference type="EMBL" id="MBV0922859.1"/>
    </source>
</evidence>
<reference evidence="8 9" key="1">
    <citation type="submission" date="2021-06" db="EMBL/GenBank/DDBJ databases">
        <title>New haloarchaea isolates fom saline soil.</title>
        <authorList>
            <person name="Duran-Viseras A."/>
            <person name="Sanchez-Porro C.S."/>
            <person name="Ventosa A."/>
        </authorList>
    </citation>
    <scope>NUCLEOTIDE SEQUENCE [LARGE SCALE GENOMIC DNA]</scope>
    <source>
        <strain evidence="8 9">JCM 183640</strain>
    </source>
</reference>
<keyword evidence="3" id="KW-1003">Cell membrane</keyword>
<evidence type="ECO:0000256" key="4">
    <source>
        <dbReference type="ARBA" id="ARBA00022692"/>
    </source>
</evidence>
<feature type="transmembrane region" description="Helical" evidence="7">
    <location>
        <begin position="239"/>
        <end position="262"/>
    </location>
</feature>
<dbReference type="AlphaFoldDB" id="A0A8J8C399"/>
<evidence type="ECO:0000313" key="9">
    <source>
        <dbReference type="Proteomes" id="UP000766550"/>
    </source>
</evidence>
<feature type="transmembrane region" description="Helical" evidence="7">
    <location>
        <begin position="325"/>
        <end position="347"/>
    </location>
</feature>
<sequence>MATTATARESSYRLLVGALAAVLLLSVLFLSVDTDRMLSALAAADRASAALAAVTAVGAQLCWGMATATILRGTDDSLSRRLVQLCYLSGTFGKLVLPLGNAGGSAIIAYVLSENSDGRFRDLFGAVAASELLIFAGSLGGTAIGLSALLLDPPVAFGGPFLFGLLTVVVLASLVGGTVVVYHRQRVAGLVERVAAVVRGTAGRVSTRVAGALEPERVADGVATFLDRFGTATSDSRRLAAASAFALFGWLAFSSSLLFGLAAVEVSVSIGLALFLVPAAGVLAFLPTPGGLGTTEVGLTGALVVVGVPPELAAAGVVVFRLATYWLVVAVGGAASLYLSATVWRALE</sequence>
<protein>
    <submittedName>
        <fullName evidence="8">Flippase-like domain-containing protein</fullName>
    </submittedName>
</protein>
<feature type="transmembrane region" description="Helical" evidence="7">
    <location>
        <begin position="298"/>
        <end position="319"/>
    </location>
</feature>
<feature type="transmembrane region" description="Helical" evidence="7">
    <location>
        <begin position="268"/>
        <end position="286"/>
    </location>
</feature>
<feature type="transmembrane region" description="Helical" evidence="7">
    <location>
        <begin position="12"/>
        <end position="30"/>
    </location>
</feature>
<feature type="transmembrane region" description="Helical" evidence="7">
    <location>
        <begin position="124"/>
        <end position="149"/>
    </location>
</feature>
<dbReference type="Proteomes" id="UP000766550">
    <property type="component" value="Unassembled WGS sequence"/>
</dbReference>
<organism evidence="8 9">
    <name type="scientific">Haloarcula limicola</name>
    <dbReference type="NCBI Taxonomy" id="1429915"/>
    <lineage>
        <taxon>Archaea</taxon>
        <taxon>Methanobacteriati</taxon>
        <taxon>Methanobacteriota</taxon>
        <taxon>Stenosarchaea group</taxon>
        <taxon>Halobacteria</taxon>
        <taxon>Halobacteriales</taxon>
        <taxon>Haloarculaceae</taxon>
        <taxon>Haloarcula</taxon>
    </lineage>
</organism>
<dbReference type="EMBL" id="JAHQXF010000001">
    <property type="protein sequence ID" value="MBV0922859.1"/>
    <property type="molecule type" value="Genomic_DNA"/>
</dbReference>
<keyword evidence="5 7" id="KW-1133">Transmembrane helix</keyword>
<evidence type="ECO:0000256" key="1">
    <source>
        <dbReference type="ARBA" id="ARBA00004651"/>
    </source>
</evidence>
<feature type="transmembrane region" description="Helical" evidence="7">
    <location>
        <begin position="91"/>
        <end position="112"/>
    </location>
</feature>
<feature type="transmembrane region" description="Helical" evidence="7">
    <location>
        <begin position="50"/>
        <end position="71"/>
    </location>
</feature>
<proteinExistence type="inferred from homology"/>
<gene>
    <name evidence="8" type="ORF">KTS45_01475</name>
</gene>
<evidence type="ECO:0000256" key="5">
    <source>
        <dbReference type="ARBA" id="ARBA00022989"/>
    </source>
</evidence>